<dbReference type="EMBL" id="UINC01039725">
    <property type="protein sequence ID" value="SVB38629.1"/>
    <property type="molecule type" value="Genomic_DNA"/>
</dbReference>
<dbReference type="Gene3D" id="3.30.9.10">
    <property type="entry name" value="D-Amino Acid Oxidase, subunit A, domain 2"/>
    <property type="match status" value="1"/>
</dbReference>
<name>A0A382DKB8_9ZZZZ</name>
<comment type="similarity">
    <text evidence="5">Belongs to the L2HGDH family.</text>
</comment>
<feature type="non-terminal residue" evidence="7">
    <location>
        <position position="1"/>
    </location>
</feature>
<dbReference type="Pfam" id="PF01266">
    <property type="entry name" value="DAO"/>
    <property type="match status" value="1"/>
</dbReference>
<dbReference type="GO" id="GO:0005737">
    <property type="term" value="C:cytoplasm"/>
    <property type="evidence" value="ECO:0007669"/>
    <property type="project" value="TreeGrafter"/>
</dbReference>
<evidence type="ECO:0000256" key="1">
    <source>
        <dbReference type="ARBA" id="ARBA00001974"/>
    </source>
</evidence>
<keyword evidence="4" id="KW-0560">Oxidoreductase</keyword>
<evidence type="ECO:0000259" key="6">
    <source>
        <dbReference type="Pfam" id="PF01266"/>
    </source>
</evidence>
<proteinExistence type="inferred from homology"/>
<evidence type="ECO:0000313" key="7">
    <source>
        <dbReference type="EMBL" id="SVB38629.1"/>
    </source>
</evidence>
<dbReference type="SUPFAM" id="SSF51905">
    <property type="entry name" value="FAD/NAD(P)-binding domain"/>
    <property type="match status" value="1"/>
</dbReference>
<dbReference type="InterPro" id="IPR036188">
    <property type="entry name" value="FAD/NAD-bd_sf"/>
</dbReference>
<keyword evidence="3" id="KW-0274">FAD</keyword>
<dbReference type="AlphaFoldDB" id="A0A382DKB8"/>
<accession>A0A382DKB8</accession>
<evidence type="ECO:0000256" key="5">
    <source>
        <dbReference type="ARBA" id="ARBA00037941"/>
    </source>
</evidence>
<dbReference type="PANTHER" id="PTHR43104">
    <property type="entry name" value="L-2-HYDROXYGLUTARATE DEHYDROGENASE, MITOCHONDRIAL"/>
    <property type="match status" value="1"/>
</dbReference>
<evidence type="ECO:0000256" key="4">
    <source>
        <dbReference type="ARBA" id="ARBA00023002"/>
    </source>
</evidence>
<dbReference type="NCBIfam" id="NF008726">
    <property type="entry name" value="PRK11728.1"/>
    <property type="match status" value="1"/>
</dbReference>
<dbReference type="PANTHER" id="PTHR43104:SF2">
    <property type="entry name" value="L-2-HYDROXYGLUTARATE DEHYDROGENASE, MITOCHONDRIAL"/>
    <property type="match status" value="1"/>
</dbReference>
<evidence type="ECO:0000256" key="3">
    <source>
        <dbReference type="ARBA" id="ARBA00022827"/>
    </source>
</evidence>
<reference evidence="7" key="1">
    <citation type="submission" date="2018-05" db="EMBL/GenBank/DDBJ databases">
        <authorList>
            <person name="Lanie J.A."/>
            <person name="Ng W.-L."/>
            <person name="Kazmierczak K.M."/>
            <person name="Andrzejewski T.M."/>
            <person name="Davidsen T.M."/>
            <person name="Wayne K.J."/>
            <person name="Tettelin H."/>
            <person name="Glass J.I."/>
            <person name="Rusch D."/>
            <person name="Podicherti R."/>
            <person name="Tsui H.-C.T."/>
            <person name="Winkler M.E."/>
        </authorList>
    </citation>
    <scope>NUCLEOTIDE SEQUENCE</scope>
</reference>
<evidence type="ECO:0000256" key="2">
    <source>
        <dbReference type="ARBA" id="ARBA00022630"/>
    </source>
</evidence>
<dbReference type="Gene3D" id="3.50.50.60">
    <property type="entry name" value="FAD/NAD(P)-binding domain"/>
    <property type="match status" value="1"/>
</dbReference>
<dbReference type="InterPro" id="IPR006076">
    <property type="entry name" value="FAD-dep_OxRdtase"/>
</dbReference>
<protein>
    <recommendedName>
        <fullName evidence="6">FAD dependent oxidoreductase domain-containing protein</fullName>
    </recommendedName>
</protein>
<feature type="domain" description="FAD dependent oxidoreductase" evidence="6">
    <location>
        <begin position="5"/>
        <end position="263"/>
    </location>
</feature>
<keyword evidence="2" id="KW-0285">Flavoprotein</keyword>
<comment type="cofactor">
    <cofactor evidence="1">
        <name>FAD</name>
        <dbReference type="ChEBI" id="CHEBI:57692"/>
    </cofactor>
</comment>
<dbReference type="GO" id="GO:0047545">
    <property type="term" value="F:(S)-2-hydroxyglutarate dehydrogenase activity"/>
    <property type="evidence" value="ECO:0007669"/>
    <property type="project" value="TreeGrafter"/>
</dbReference>
<sequence length="279" mass="30790">PHVKARKALYAPGTGIVDYRNVTSVYADRVKSLGGEIFFNTELIGSKIIGSTTVLETSTGEYECSNTINCAGLHSDLVAETMGVRVDLRIIPFRGEYYKLRKESEFLVKGLIYPVPDPAFPFLGVHLTQTMKGWVEAGPNAVLAAKREGYRKRDFSFSDFVRTIAFPGFWKMSVREWKTGLWEINRSLRKGVFLDSLQQLVPELSSDDLAGTGSGVRAQAVDSAGNLIDDFRIEESRRAIHVLNAPSPGATSSLVIGEHIANLAASNFYIENRPTAIRT</sequence>
<organism evidence="7">
    <name type="scientific">marine metagenome</name>
    <dbReference type="NCBI Taxonomy" id="408172"/>
    <lineage>
        <taxon>unclassified sequences</taxon>
        <taxon>metagenomes</taxon>
        <taxon>ecological metagenomes</taxon>
    </lineage>
</organism>
<gene>
    <name evidence="7" type="ORF">METZ01_LOCUS191483</name>
</gene>